<accession>A0A176S6T0</accession>
<name>A0A176S6T0_9GAMM</name>
<sequence length="74" mass="8347">MPSTPTHPITAQAFTAPPPCQHHQGKPNPHYKSSPTTQYYPVSMAHEHKYRAKTRHKLLLSVYKSPLASATPHY</sequence>
<protein>
    <submittedName>
        <fullName evidence="2">Uncharacterized protein</fullName>
    </submittedName>
</protein>
<evidence type="ECO:0000313" key="3">
    <source>
        <dbReference type="Proteomes" id="UP000076962"/>
    </source>
</evidence>
<dbReference type="EMBL" id="LUTY01000253">
    <property type="protein sequence ID" value="OAD23624.1"/>
    <property type="molecule type" value="Genomic_DNA"/>
</dbReference>
<reference evidence="2 3" key="1">
    <citation type="submission" date="2016-05" db="EMBL/GenBank/DDBJ databases">
        <title>Single-cell genome of chain-forming Candidatus Thiomargarita nelsonii and comparison to other large sulfur-oxidizing bacteria.</title>
        <authorList>
            <person name="Winkel M."/>
            <person name="Salman V."/>
            <person name="Woyke T."/>
            <person name="Schulz-Vogt H."/>
            <person name="Richter M."/>
            <person name="Flood B."/>
            <person name="Bailey J."/>
            <person name="Amann R."/>
            <person name="Mussmann M."/>
        </authorList>
    </citation>
    <scope>NUCLEOTIDE SEQUENCE [LARGE SCALE GENOMIC DNA]</scope>
    <source>
        <strain evidence="2 3">THI036</strain>
    </source>
</reference>
<evidence type="ECO:0000256" key="1">
    <source>
        <dbReference type="SAM" id="MobiDB-lite"/>
    </source>
</evidence>
<keyword evidence="3" id="KW-1185">Reference proteome</keyword>
<evidence type="ECO:0000313" key="2">
    <source>
        <dbReference type="EMBL" id="OAD23624.1"/>
    </source>
</evidence>
<comment type="caution">
    <text evidence="2">The sequence shown here is derived from an EMBL/GenBank/DDBJ whole genome shotgun (WGS) entry which is preliminary data.</text>
</comment>
<feature type="compositionally biased region" description="Polar residues" evidence="1">
    <location>
        <begin position="1"/>
        <end position="13"/>
    </location>
</feature>
<dbReference type="AlphaFoldDB" id="A0A176S6T0"/>
<feature type="region of interest" description="Disordered" evidence="1">
    <location>
        <begin position="1"/>
        <end position="38"/>
    </location>
</feature>
<gene>
    <name evidence="2" type="ORF">THIOM_000538</name>
</gene>
<dbReference type="Proteomes" id="UP000076962">
    <property type="component" value="Unassembled WGS sequence"/>
</dbReference>
<organism evidence="2 3">
    <name type="scientific">Candidatus Thiomargarita nelsonii</name>
    <dbReference type="NCBI Taxonomy" id="1003181"/>
    <lineage>
        <taxon>Bacteria</taxon>
        <taxon>Pseudomonadati</taxon>
        <taxon>Pseudomonadota</taxon>
        <taxon>Gammaproteobacteria</taxon>
        <taxon>Thiotrichales</taxon>
        <taxon>Thiotrichaceae</taxon>
        <taxon>Thiomargarita</taxon>
    </lineage>
</organism>
<proteinExistence type="predicted"/>